<name>A0AAV0VFA5_9HEMI</name>
<evidence type="ECO:0000256" key="1">
    <source>
        <dbReference type="SAM" id="MobiDB-lite"/>
    </source>
</evidence>
<feature type="compositionally biased region" description="Polar residues" evidence="1">
    <location>
        <begin position="61"/>
        <end position="78"/>
    </location>
</feature>
<feature type="region of interest" description="Disordered" evidence="1">
    <location>
        <begin position="19"/>
        <end position="101"/>
    </location>
</feature>
<evidence type="ECO:0000313" key="2">
    <source>
        <dbReference type="EMBL" id="CAI6342828.1"/>
    </source>
</evidence>
<evidence type="ECO:0000313" key="3">
    <source>
        <dbReference type="Proteomes" id="UP001160148"/>
    </source>
</evidence>
<accession>A0AAV0VFA5</accession>
<reference evidence="2 3" key="1">
    <citation type="submission" date="2023-01" db="EMBL/GenBank/DDBJ databases">
        <authorList>
            <person name="Whitehead M."/>
        </authorList>
    </citation>
    <scope>NUCLEOTIDE SEQUENCE [LARGE SCALE GENOMIC DNA]</scope>
</reference>
<dbReference type="AlphaFoldDB" id="A0AAV0VFA5"/>
<organism evidence="2 3">
    <name type="scientific">Macrosiphum euphorbiae</name>
    <name type="common">potato aphid</name>
    <dbReference type="NCBI Taxonomy" id="13131"/>
    <lineage>
        <taxon>Eukaryota</taxon>
        <taxon>Metazoa</taxon>
        <taxon>Ecdysozoa</taxon>
        <taxon>Arthropoda</taxon>
        <taxon>Hexapoda</taxon>
        <taxon>Insecta</taxon>
        <taxon>Pterygota</taxon>
        <taxon>Neoptera</taxon>
        <taxon>Paraneoptera</taxon>
        <taxon>Hemiptera</taxon>
        <taxon>Sternorrhyncha</taxon>
        <taxon>Aphidomorpha</taxon>
        <taxon>Aphidoidea</taxon>
        <taxon>Aphididae</taxon>
        <taxon>Macrosiphini</taxon>
        <taxon>Macrosiphum</taxon>
    </lineage>
</organism>
<keyword evidence="3" id="KW-1185">Reference proteome</keyword>
<feature type="compositionally biased region" description="Low complexity" evidence="1">
    <location>
        <begin position="79"/>
        <end position="96"/>
    </location>
</feature>
<feature type="compositionally biased region" description="Polar residues" evidence="1">
    <location>
        <begin position="34"/>
        <end position="45"/>
    </location>
</feature>
<sequence>MSSRKLSWHNVDECTYVFGSHPSYDAGKPGDQKPVTTRTKPTSIMTKPKSIATTRAKETKPTSMANTTKAKETGTTSMAPKTATSKANPTTTTTLARESDREERMLRMLHDAIF</sequence>
<dbReference type="EMBL" id="CARXXK010000001">
    <property type="protein sequence ID" value="CAI6342828.1"/>
    <property type="molecule type" value="Genomic_DNA"/>
</dbReference>
<proteinExistence type="predicted"/>
<gene>
    <name evidence="2" type="ORF">MEUPH1_LOCUS170</name>
</gene>
<protein>
    <submittedName>
        <fullName evidence="2">Uncharacterized protein</fullName>
    </submittedName>
</protein>
<comment type="caution">
    <text evidence="2">The sequence shown here is derived from an EMBL/GenBank/DDBJ whole genome shotgun (WGS) entry which is preliminary data.</text>
</comment>
<dbReference type="Proteomes" id="UP001160148">
    <property type="component" value="Unassembled WGS sequence"/>
</dbReference>